<feature type="compositionally biased region" description="Basic and acidic residues" evidence="3">
    <location>
        <begin position="640"/>
        <end position="653"/>
    </location>
</feature>
<organism evidence="6 7">
    <name type="scientific">Paramormyrops kingsleyae</name>
    <dbReference type="NCBI Taxonomy" id="1676925"/>
    <lineage>
        <taxon>Eukaryota</taxon>
        <taxon>Metazoa</taxon>
        <taxon>Chordata</taxon>
        <taxon>Craniata</taxon>
        <taxon>Vertebrata</taxon>
        <taxon>Euteleostomi</taxon>
        <taxon>Actinopterygii</taxon>
        <taxon>Neopterygii</taxon>
        <taxon>Teleostei</taxon>
        <taxon>Osteoglossocephala</taxon>
        <taxon>Osteoglossomorpha</taxon>
        <taxon>Osteoglossiformes</taxon>
        <taxon>Mormyridae</taxon>
        <taxon>Paramormyrops</taxon>
    </lineage>
</organism>
<evidence type="ECO:0000313" key="6">
    <source>
        <dbReference type="Ensembl" id="ENSPKIP00000037421.1"/>
    </source>
</evidence>
<dbReference type="InterPro" id="IPR013783">
    <property type="entry name" value="Ig-like_fold"/>
</dbReference>
<feature type="domain" description="B30.2/SPRY" evidence="4">
    <location>
        <begin position="1402"/>
        <end position="1593"/>
    </location>
</feature>
<dbReference type="GeneTree" id="ENSGT00940000159696"/>
<feature type="region of interest" description="Disordered" evidence="3">
    <location>
        <begin position="517"/>
        <end position="539"/>
    </location>
</feature>
<reference evidence="6" key="2">
    <citation type="submission" date="2025-09" db="UniProtKB">
        <authorList>
            <consortium name="Ensembl"/>
        </authorList>
    </citation>
    <scope>IDENTIFICATION</scope>
</reference>
<keyword evidence="7" id="KW-1185">Reference proteome</keyword>
<dbReference type="SUPFAM" id="SSF49899">
    <property type="entry name" value="Concanavalin A-like lectins/glucanases"/>
    <property type="match status" value="1"/>
</dbReference>
<dbReference type="InterPro" id="IPR050617">
    <property type="entry name" value="E3_ligase_FN3/SPRY"/>
</dbReference>
<feature type="region of interest" description="Disordered" evidence="3">
    <location>
        <begin position="244"/>
        <end position="277"/>
    </location>
</feature>
<dbReference type="Pfam" id="PF00041">
    <property type="entry name" value="fn3"/>
    <property type="match status" value="1"/>
</dbReference>
<dbReference type="SMART" id="SM00060">
    <property type="entry name" value="FN3"/>
    <property type="match status" value="2"/>
</dbReference>
<feature type="compositionally biased region" description="Basic and acidic residues" evidence="3">
    <location>
        <begin position="268"/>
        <end position="277"/>
    </location>
</feature>
<dbReference type="PANTHER" id="PTHR24099">
    <property type="entry name" value="E3 UBIQUITIN-PROTEIN LIGASE TRIM36-RELATED"/>
    <property type="match status" value="1"/>
</dbReference>
<protein>
    <submittedName>
        <fullName evidence="6">Cardiomyopathy associated 5</fullName>
    </submittedName>
</protein>
<dbReference type="Gene3D" id="2.60.120.920">
    <property type="match status" value="1"/>
</dbReference>
<proteinExistence type="predicted"/>
<feature type="compositionally biased region" description="Basic and acidic residues" evidence="3">
    <location>
        <begin position="683"/>
        <end position="694"/>
    </location>
</feature>
<evidence type="ECO:0000259" key="5">
    <source>
        <dbReference type="PROSITE" id="PS50853"/>
    </source>
</evidence>
<accession>A0A3B3T525</accession>
<feature type="coiled-coil region" evidence="2">
    <location>
        <begin position="1126"/>
        <end position="1164"/>
    </location>
</feature>
<dbReference type="InterPro" id="IPR001870">
    <property type="entry name" value="B30.2/SPRY"/>
</dbReference>
<sequence>MDTSNREQSEYSFGVLEDEPTGGGTADDDDEDIEELRNSLKNIVQDQTVKPKLQCLMVDPSFSMVTVQSEDSGIVWETVSSRCSTPWASEGSTTSDTYSLEGSAAPGKIVIIMDEDKIVRKRKKRSGGKLGERLKRPSSRNFPGGNERPFMTEVSVPNIRPEGAGENGEPKEDKEQQLFNLVSEGFEILNIIVPSKLATVDEEESSEMSDNLSYLENTAIIKSKLIRDETELTETTKAIVEVEEEEEKIKQAETESVPTVEPEGSQDSVDKEAKKDGTSDMDYFEKFTLLDVQFSDELSTGTEEHVLVKNTLGTDQLEDHEKITGDGSTSEDAFIIIGDGEIASEHLDEIFNKSEGYDQTSDSAFYEERDEEEQLESQGGPLNTTMKESGSALFGSQETILTPIFLSEGPPKIIDPILLEEPAAMSFLYTDLYEEAVGNRRKDEESSDVESVVSEKAFQRRLSDSDDASGYLEKFILKDETPVVESEATEQDQNEDGLRMWSQSSFELMGCLTRVEEEDTKKEDISREATQSMPNEKREEIVTISVSKNDDFAFQDTAPENEASSEARMYSDLSKSHLEAFGNKVGSTLVAGKEKVDRPEELAGEVVTDGRSMKDKVEEPITASKPKTLDQGTVSVTEDITGKTKESTADHKNKNIITKSKVLQSKTESISPEPKCSSSKWVKSHEESHDKTEKTIIVQTPEVETKENLNLNENCKSKLEDTVVHQKPKSKGQELVPDSEVSQKISSAHKLSETKNGSAVGLKKPECKNKVIESEILEDDYEKSTESVKSQTEQVSHDFSDGIKRLPTQKSTERKLPLEEVSEKRTDSTYGMKLQVSPVPELIEAPKMMNLQEDDSGREIEDTVEKETIPKIQDDNIKVNTTLKEWDSSAVQLIREFQTVPKRENELLRLSPLLLAEIEEENKKEQEEPDVSVRGEGLYSPLRSFPPEVNLSQYGKEADQGAEIAEELGYEMITQQEARDSGLIESWEEKKNHKSGLGFTGPHLPTDDLLEDEYEMIESLDELEQAEHDSKGQAMDAFCLICQCPVLAVDKPFGEHQDHEISTLDEAYDDIRSKLGEWISVLQERSEKIEDMVSELELAYNTVEEHFKTCEQSLDEQNKGMMKLVMDQYNEMSQSIEEEKKVKLEQLYDQIVGFQEKIDSAKETLKKNANEVEVPDELAFVSSSADVNERLTSALESCLSHELTPSAFPMFEDYSKNASGCRRKELEGIAIPQKPHLQPQEANSATSTSVTVYWKVNEGDVIDCFQVYCMEEPHAALTEEYRVTVKESYCSLEDLDPDKSYKVWVMVVNYTGCSLPSEKLTFRTAPSVPVIETERCTVCWDSAVIRWSPGHPETAESFTLEYCRQYACEGEGLRSISGIRSCEQKVLLQPNESYLFYIKAVNTAGASDQSEATLISTRGTRFHLLKNTGHPALELSEDMNTVHWRDEAFAQTGADRYPGILGEVLPPRGYHYWETSVSDCKAYKIGVTYDSTLHYSPLGENSTSWCLHCIPTSDSCHFELLHDSLQTSIIAAVAPARIGTMLDFTRGRLSFFNSESGQLLGSSLHPYSRACHPALVLEQPGSLALHAVLEHHFLFPGSCFLFLVFQPCLLFCTTSCSCPTTQQPQALLVT</sequence>
<feature type="compositionally biased region" description="Polar residues" evidence="3">
    <location>
        <begin position="380"/>
        <end position="391"/>
    </location>
</feature>
<dbReference type="SUPFAM" id="SSF57845">
    <property type="entry name" value="B-box zinc-binding domain"/>
    <property type="match status" value="1"/>
</dbReference>
<dbReference type="InterPro" id="IPR013320">
    <property type="entry name" value="ConA-like_dom_sf"/>
</dbReference>
<feature type="domain" description="Fibronectin type-III" evidence="5">
    <location>
        <begin position="1235"/>
        <end position="1327"/>
    </location>
</feature>
<dbReference type="PROSITE" id="PS50188">
    <property type="entry name" value="B302_SPRY"/>
    <property type="match status" value="1"/>
</dbReference>
<dbReference type="GO" id="GO:0005737">
    <property type="term" value="C:cytoplasm"/>
    <property type="evidence" value="ECO:0007669"/>
    <property type="project" value="TreeGrafter"/>
</dbReference>
<feature type="region of interest" description="Disordered" evidence="3">
    <location>
        <begin position="122"/>
        <end position="152"/>
    </location>
</feature>
<feature type="compositionally biased region" description="Polar residues" evidence="3">
    <location>
        <begin position="655"/>
        <end position="681"/>
    </location>
</feature>
<dbReference type="Ensembl" id="ENSPKIT00000018386.1">
    <property type="protein sequence ID" value="ENSPKIP00000037421.1"/>
    <property type="gene ID" value="ENSPKIG00000015594.1"/>
</dbReference>
<dbReference type="InterPro" id="IPR043136">
    <property type="entry name" value="B30.2/SPRY_sf"/>
</dbReference>
<evidence type="ECO:0000313" key="7">
    <source>
        <dbReference type="Proteomes" id="UP000261540"/>
    </source>
</evidence>
<dbReference type="SUPFAM" id="SSF49265">
    <property type="entry name" value="Fibronectin type III"/>
    <property type="match status" value="1"/>
</dbReference>
<feature type="region of interest" description="Disordered" evidence="3">
    <location>
        <begin position="722"/>
        <end position="761"/>
    </location>
</feature>
<keyword evidence="1 2" id="KW-0175">Coiled coil</keyword>
<feature type="compositionally biased region" description="Acidic residues" evidence="3">
    <location>
        <begin position="16"/>
        <end position="30"/>
    </location>
</feature>
<evidence type="ECO:0000256" key="2">
    <source>
        <dbReference type="SAM" id="Coils"/>
    </source>
</evidence>
<name>A0A3B3T525_9TELE</name>
<feature type="region of interest" description="Disordered" evidence="3">
    <location>
        <begin position="361"/>
        <end position="391"/>
    </location>
</feature>
<dbReference type="CDD" id="cd00063">
    <property type="entry name" value="FN3"/>
    <property type="match status" value="2"/>
</dbReference>
<dbReference type="Gene3D" id="3.30.160.60">
    <property type="entry name" value="Classic Zinc Finger"/>
    <property type="match status" value="1"/>
</dbReference>
<dbReference type="Proteomes" id="UP000261540">
    <property type="component" value="Unplaced"/>
</dbReference>
<feature type="region of interest" description="Disordered" evidence="3">
    <location>
        <begin position="776"/>
        <end position="797"/>
    </location>
</feature>
<feature type="region of interest" description="Disordered" evidence="3">
    <location>
        <begin position="606"/>
        <end position="695"/>
    </location>
</feature>
<dbReference type="InterPro" id="IPR003961">
    <property type="entry name" value="FN3_dom"/>
</dbReference>
<feature type="domain" description="Fibronectin type-III" evidence="5">
    <location>
        <begin position="1328"/>
        <end position="1420"/>
    </location>
</feature>
<dbReference type="PROSITE" id="PS50853">
    <property type="entry name" value="FN3"/>
    <property type="match status" value="2"/>
</dbReference>
<feature type="region of interest" description="Disordered" evidence="3">
    <location>
        <begin position="1"/>
        <end position="30"/>
    </location>
</feature>
<reference evidence="6" key="1">
    <citation type="submission" date="2025-08" db="UniProtKB">
        <authorList>
            <consortium name="Ensembl"/>
        </authorList>
    </citation>
    <scope>IDENTIFICATION</scope>
</reference>
<dbReference type="InterPro" id="IPR036116">
    <property type="entry name" value="FN3_sf"/>
</dbReference>
<evidence type="ECO:0000256" key="1">
    <source>
        <dbReference type="ARBA" id="ARBA00023054"/>
    </source>
</evidence>
<dbReference type="PANTHER" id="PTHR24099:SF7">
    <property type="entry name" value="CARDIOMYOPATHY-ASSOCIATED PROTEIN 5"/>
    <property type="match status" value="1"/>
</dbReference>
<evidence type="ECO:0000256" key="3">
    <source>
        <dbReference type="SAM" id="MobiDB-lite"/>
    </source>
</evidence>
<dbReference type="Gene3D" id="2.60.40.10">
    <property type="entry name" value="Immunoglobulins"/>
    <property type="match status" value="2"/>
</dbReference>
<evidence type="ECO:0000259" key="4">
    <source>
        <dbReference type="PROSITE" id="PS50188"/>
    </source>
</evidence>
<dbReference type="STRING" id="1676925.ENSPKIP00000037421"/>